<comment type="caution">
    <text evidence="2">The sequence shown here is derived from an EMBL/GenBank/DDBJ whole genome shotgun (WGS) entry which is preliminary data.</text>
</comment>
<protein>
    <submittedName>
        <fullName evidence="2">Uncharacterized protein</fullName>
    </submittedName>
</protein>
<proteinExistence type="predicted"/>
<reference evidence="2 3" key="1">
    <citation type="journal article" date="2023" name="Plants (Basel)">
        <title>Bridging the Gap: Combining Genomics and Transcriptomics Approaches to Understand Stylosanthes scabra, an Orphan Legume from the Brazilian Caatinga.</title>
        <authorList>
            <person name="Ferreira-Neto J.R.C."/>
            <person name="da Silva M.D."/>
            <person name="Binneck E."/>
            <person name="de Melo N.F."/>
            <person name="da Silva R.H."/>
            <person name="de Melo A.L.T.M."/>
            <person name="Pandolfi V."/>
            <person name="Bustamante F.O."/>
            <person name="Brasileiro-Vidal A.C."/>
            <person name="Benko-Iseppon A.M."/>
        </authorList>
    </citation>
    <scope>NUCLEOTIDE SEQUENCE [LARGE SCALE GENOMIC DNA]</scope>
    <source>
        <tissue evidence="2">Leaves</tissue>
    </source>
</reference>
<feature type="non-terminal residue" evidence="2">
    <location>
        <position position="82"/>
    </location>
</feature>
<keyword evidence="3" id="KW-1185">Reference proteome</keyword>
<name>A0ABU6YZI0_9FABA</name>
<gene>
    <name evidence="2" type="ORF">PIB30_108126</name>
</gene>
<evidence type="ECO:0000313" key="2">
    <source>
        <dbReference type="EMBL" id="MED6214916.1"/>
    </source>
</evidence>
<organism evidence="2 3">
    <name type="scientific">Stylosanthes scabra</name>
    <dbReference type="NCBI Taxonomy" id="79078"/>
    <lineage>
        <taxon>Eukaryota</taxon>
        <taxon>Viridiplantae</taxon>
        <taxon>Streptophyta</taxon>
        <taxon>Embryophyta</taxon>
        <taxon>Tracheophyta</taxon>
        <taxon>Spermatophyta</taxon>
        <taxon>Magnoliopsida</taxon>
        <taxon>eudicotyledons</taxon>
        <taxon>Gunneridae</taxon>
        <taxon>Pentapetalae</taxon>
        <taxon>rosids</taxon>
        <taxon>fabids</taxon>
        <taxon>Fabales</taxon>
        <taxon>Fabaceae</taxon>
        <taxon>Papilionoideae</taxon>
        <taxon>50 kb inversion clade</taxon>
        <taxon>dalbergioids sensu lato</taxon>
        <taxon>Dalbergieae</taxon>
        <taxon>Pterocarpus clade</taxon>
        <taxon>Stylosanthes</taxon>
    </lineage>
</organism>
<feature type="compositionally biased region" description="Basic and acidic residues" evidence="1">
    <location>
        <begin position="1"/>
        <end position="10"/>
    </location>
</feature>
<feature type="compositionally biased region" description="Basic residues" evidence="1">
    <location>
        <begin position="11"/>
        <end position="25"/>
    </location>
</feature>
<evidence type="ECO:0000256" key="1">
    <source>
        <dbReference type="SAM" id="MobiDB-lite"/>
    </source>
</evidence>
<dbReference type="EMBL" id="JASCZI010246553">
    <property type="protein sequence ID" value="MED6214916.1"/>
    <property type="molecule type" value="Genomic_DNA"/>
</dbReference>
<sequence>MKKQRLEDNLKKKKSKQNSPRRRSCHVWRAKRDFTKCHQSFPNLRPSHVWTWLAQVPNMTNPKYKEAKLSFMTSLVCLPSFK</sequence>
<evidence type="ECO:0000313" key="3">
    <source>
        <dbReference type="Proteomes" id="UP001341840"/>
    </source>
</evidence>
<accession>A0ABU6YZI0</accession>
<dbReference type="Proteomes" id="UP001341840">
    <property type="component" value="Unassembled WGS sequence"/>
</dbReference>
<feature type="region of interest" description="Disordered" evidence="1">
    <location>
        <begin position="1"/>
        <end position="25"/>
    </location>
</feature>